<reference evidence="4" key="1">
    <citation type="submission" date="2020-06" db="EMBL/GenBank/DDBJ databases">
        <authorList>
            <consortium name="Plant Systems Biology data submission"/>
        </authorList>
    </citation>
    <scope>NUCLEOTIDE SEQUENCE</scope>
    <source>
        <strain evidence="4">D6</strain>
    </source>
</reference>
<keyword evidence="5" id="KW-1185">Reference proteome</keyword>
<comment type="cofactor">
    <cofactor evidence="1">
        <name>a divalent metal cation</name>
        <dbReference type="ChEBI" id="CHEBI:60240"/>
    </cofactor>
</comment>
<evidence type="ECO:0000313" key="5">
    <source>
        <dbReference type="Proteomes" id="UP001153069"/>
    </source>
</evidence>
<dbReference type="Pfam" id="PF13359">
    <property type="entry name" value="DDE_Tnp_4"/>
    <property type="match status" value="1"/>
</dbReference>
<evidence type="ECO:0000313" key="4">
    <source>
        <dbReference type="EMBL" id="CAB9522899.1"/>
    </source>
</evidence>
<feature type="domain" description="DDE Tnp4" evidence="3">
    <location>
        <begin position="161"/>
        <end position="288"/>
    </location>
</feature>
<proteinExistence type="predicted"/>
<organism evidence="4 5">
    <name type="scientific">Seminavis robusta</name>
    <dbReference type="NCBI Taxonomy" id="568900"/>
    <lineage>
        <taxon>Eukaryota</taxon>
        <taxon>Sar</taxon>
        <taxon>Stramenopiles</taxon>
        <taxon>Ochrophyta</taxon>
        <taxon>Bacillariophyta</taxon>
        <taxon>Bacillariophyceae</taxon>
        <taxon>Bacillariophycidae</taxon>
        <taxon>Naviculales</taxon>
        <taxon>Naviculaceae</taxon>
        <taxon>Seminavis</taxon>
    </lineage>
</organism>
<dbReference type="InterPro" id="IPR027806">
    <property type="entry name" value="HARBI1_dom"/>
</dbReference>
<accession>A0A9N8EPR5</accession>
<protein>
    <recommendedName>
        <fullName evidence="3">DDE Tnp4 domain-containing protein</fullName>
    </recommendedName>
</protein>
<dbReference type="EMBL" id="CAICTM010001353">
    <property type="protein sequence ID" value="CAB9522899.1"/>
    <property type="molecule type" value="Genomic_DNA"/>
</dbReference>
<evidence type="ECO:0000259" key="3">
    <source>
        <dbReference type="Pfam" id="PF13359"/>
    </source>
</evidence>
<comment type="caution">
    <text evidence="4">The sequence shown here is derived from an EMBL/GenBank/DDBJ whole genome shotgun (WGS) entry which is preliminary data.</text>
</comment>
<sequence>MLLSANDVEEIGLKIMRVRLSRKNKKRLKWEFHKHFGLSPLDIAECWYQLCNFDHGLLSKAEKSEKGFKRCLGAIYWLWARPKNVGIFASRFDMCVDYCQGKELWKWIGRIAGLSKKYIVWDKSIDRNDTEIFALSADGVDFPMWEIQHDKYPYDSKAMSHKFKSCGGKYIIALSTFRSQCVFIAGPFKGGKGDLDCFKDGGLMKKLKKSGKICHVDRGFRSKSARERERFAYPDYMDSKELHNFKSRSRLRQETYNRRLKHFQCLSETFKNGFEKHGIALRAVAVLVQIQMNNGSPLYCV</sequence>
<dbReference type="GO" id="GO:0046872">
    <property type="term" value="F:metal ion binding"/>
    <property type="evidence" value="ECO:0007669"/>
    <property type="project" value="UniProtKB-KW"/>
</dbReference>
<evidence type="ECO:0000256" key="1">
    <source>
        <dbReference type="ARBA" id="ARBA00001968"/>
    </source>
</evidence>
<gene>
    <name evidence="4" type="ORF">SEMRO_1355_G265530.1</name>
</gene>
<keyword evidence="2" id="KW-0479">Metal-binding</keyword>
<dbReference type="OrthoDB" id="40315at2759"/>
<dbReference type="Proteomes" id="UP001153069">
    <property type="component" value="Unassembled WGS sequence"/>
</dbReference>
<name>A0A9N8EPR5_9STRA</name>
<dbReference type="AlphaFoldDB" id="A0A9N8EPR5"/>
<evidence type="ECO:0000256" key="2">
    <source>
        <dbReference type="ARBA" id="ARBA00022723"/>
    </source>
</evidence>